<evidence type="ECO:0000259" key="2">
    <source>
        <dbReference type="Pfam" id="PF24458"/>
    </source>
</evidence>
<dbReference type="RefSeq" id="WP_227773722.1">
    <property type="nucleotide sequence ID" value="NZ_BAABKX010000015.1"/>
</dbReference>
<evidence type="ECO:0000313" key="4">
    <source>
        <dbReference type="Proteomes" id="UP001501729"/>
    </source>
</evidence>
<name>A0AAV3UMD1_9EURY</name>
<dbReference type="EMBL" id="BAABKX010000015">
    <property type="protein sequence ID" value="GAA5058530.1"/>
    <property type="molecule type" value="Genomic_DNA"/>
</dbReference>
<dbReference type="GeneID" id="68613947"/>
<feature type="region of interest" description="Disordered" evidence="1">
    <location>
        <begin position="1"/>
        <end position="80"/>
    </location>
</feature>
<accession>A0AAV3UMD1</accession>
<dbReference type="InterPro" id="IPR055995">
    <property type="entry name" value="DUF7573"/>
</dbReference>
<proteinExistence type="predicted"/>
<dbReference type="AlphaFoldDB" id="A0AAV3UMD1"/>
<feature type="compositionally biased region" description="Acidic residues" evidence="1">
    <location>
        <begin position="15"/>
        <end position="28"/>
    </location>
</feature>
<protein>
    <recommendedName>
        <fullName evidence="2">DUF7573 domain-containing protein</fullName>
    </recommendedName>
</protein>
<sequence>MSRDTSLADFGTSEGDAEAESEGEESPVEAESRTEIGEQENAEVESGVEAESEREPRSDSIGEAESSADSDADIEPALATYDWTPGGVACECCGESVERRWRDEDEMVCANCKKW</sequence>
<gene>
    <name evidence="3" type="ORF">GCM10025751_41680</name>
</gene>
<dbReference type="Pfam" id="PF24458">
    <property type="entry name" value="DUF7573"/>
    <property type="match status" value="1"/>
</dbReference>
<keyword evidence="4" id="KW-1185">Reference proteome</keyword>
<dbReference type="Proteomes" id="UP001501729">
    <property type="component" value="Unassembled WGS sequence"/>
</dbReference>
<evidence type="ECO:0000313" key="3">
    <source>
        <dbReference type="EMBL" id="GAA5058530.1"/>
    </source>
</evidence>
<reference evidence="3 4" key="1">
    <citation type="journal article" date="2019" name="Int. J. Syst. Evol. Microbiol.">
        <title>The Global Catalogue of Microorganisms (GCM) 10K type strain sequencing project: providing services to taxonomists for standard genome sequencing and annotation.</title>
        <authorList>
            <consortium name="The Broad Institute Genomics Platform"/>
            <consortium name="The Broad Institute Genome Sequencing Center for Infectious Disease"/>
            <person name="Wu L."/>
            <person name="Ma J."/>
        </authorList>
    </citation>
    <scope>NUCLEOTIDE SEQUENCE [LARGE SCALE GENOMIC DNA]</scope>
    <source>
        <strain evidence="3 4">JCM 17504</strain>
    </source>
</reference>
<organism evidence="3 4">
    <name type="scientific">Haladaptatus pallidirubidus</name>
    <dbReference type="NCBI Taxonomy" id="1008152"/>
    <lineage>
        <taxon>Archaea</taxon>
        <taxon>Methanobacteriati</taxon>
        <taxon>Methanobacteriota</taxon>
        <taxon>Stenosarchaea group</taxon>
        <taxon>Halobacteria</taxon>
        <taxon>Halobacteriales</taxon>
        <taxon>Haladaptataceae</taxon>
        <taxon>Haladaptatus</taxon>
    </lineage>
</organism>
<feature type="compositionally biased region" description="Basic and acidic residues" evidence="1">
    <location>
        <begin position="51"/>
        <end position="60"/>
    </location>
</feature>
<comment type="caution">
    <text evidence="3">The sequence shown here is derived from an EMBL/GenBank/DDBJ whole genome shotgun (WGS) entry which is preliminary data.</text>
</comment>
<feature type="domain" description="DUF7573" evidence="2">
    <location>
        <begin position="77"/>
        <end position="115"/>
    </location>
</feature>
<feature type="compositionally biased region" description="Acidic residues" evidence="1">
    <location>
        <begin position="37"/>
        <end position="50"/>
    </location>
</feature>
<evidence type="ECO:0000256" key="1">
    <source>
        <dbReference type="SAM" id="MobiDB-lite"/>
    </source>
</evidence>